<feature type="compositionally biased region" description="Low complexity" evidence="2">
    <location>
        <begin position="299"/>
        <end position="308"/>
    </location>
</feature>
<comment type="caution">
    <text evidence="4">The sequence shown here is derived from an EMBL/GenBank/DDBJ whole genome shotgun (WGS) entry which is preliminary data.</text>
</comment>
<dbReference type="Proteomes" id="UP000761264">
    <property type="component" value="Unassembled WGS sequence"/>
</dbReference>
<reference evidence="4" key="1">
    <citation type="submission" date="2020-03" db="EMBL/GenBank/DDBJ databases">
        <title>Genome of Pelagibius litoralis DSM 21314T.</title>
        <authorList>
            <person name="Wang G."/>
        </authorList>
    </citation>
    <scope>NUCLEOTIDE SEQUENCE</scope>
    <source>
        <strain evidence="4">DSM 21314</strain>
    </source>
</reference>
<dbReference type="Gene3D" id="2.60.450.10">
    <property type="entry name" value="Lipopolysaccharide (LPS) transport protein A like domain"/>
    <property type="match status" value="2"/>
</dbReference>
<dbReference type="GO" id="GO:0009279">
    <property type="term" value="C:cell outer membrane"/>
    <property type="evidence" value="ECO:0007669"/>
    <property type="project" value="TreeGrafter"/>
</dbReference>
<evidence type="ECO:0000256" key="1">
    <source>
        <dbReference type="ARBA" id="ARBA00022729"/>
    </source>
</evidence>
<protein>
    <recommendedName>
        <fullName evidence="3">Organic solvent tolerance-like N-terminal domain-containing protein</fullName>
    </recommendedName>
</protein>
<dbReference type="GO" id="GO:0015920">
    <property type="term" value="P:lipopolysaccharide transport"/>
    <property type="evidence" value="ECO:0007669"/>
    <property type="project" value="TreeGrafter"/>
</dbReference>
<organism evidence="4 5">
    <name type="scientific">Pelagibius litoralis</name>
    <dbReference type="NCBI Taxonomy" id="374515"/>
    <lineage>
        <taxon>Bacteria</taxon>
        <taxon>Pseudomonadati</taxon>
        <taxon>Pseudomonadota</taxon>
        <taxon>Alphaproteobacteria</taxon>
        <taxon>Rhodospirillales</taxon>
        <taxon>Rhodovibrionaceae</taxon>
        <taxon>Pelagibius</taxon>
    </lineage>
</organism>
<feature type="domain" description="Organic solvent tolerance-like N-terminal" evidence="3">
    <location>
        <begin position="155"/>
        <end position="258"/>
    </location>
</feature>
<evidence type="ECO:0000259" key="3">
    <source>
        <dbReference type="Pfam" id="PF03968"/>
    </source>
</evidence>
<dbReference type="RefSeq" id="WP_167222029.1">
    <property type="nucleotide sequence ID" value="NZ_JAAQPH010000003.1"/>
</dbReference>
<dbReference type="Pfam" id="PF03968">
    <property type="entry name" value="LptD_N"/>
    <property type="match status" value="2"/>
</dbReference>
<dbReference type="PANTHER" id="PTHR36504">
    <property type="entry name" value="LIPOPOLYSACCHARIDE EXPORT SYSTEM PROTEIN LPTA"/>
    <property type="match status" value="1"/>
</dbReference>
<name>A0A967EV42_9PROT</name>
<proteinExistence type="predicted"/>
<sequence>MSSAAAKTARLTTGPASRFVLLTALALFAAAVLPLPANGQAIGNLQESDEPLEINAEDGIEWNRNDKTYIARGNARAASGEVEVLAEVLTAYYRESPEGDSEIFLLEATGNVRINAPEGTVYGDKGRYKLDEQVFIMTGEDLRLEGEKDRLTARDSLEYWEANQQAVARGDANAYHEDKHIRADVLIANFTENAQSEMEVKRIDAEGNVEIRTQREFVTGNEGVYYVDREIATLTGDVKITQEENQLNGEYAEVNLATGISNLKGAAPGSQTQAPVTAIVVPRSKPKSESEEPAEQAPEEASPSAGGS</sequence>
<dbReference type="GO" id="GO:0030288">
    <property type="term" value="C:outer membrane-bounded periplasmic space"/>
    <property type="evidence" value="ECO:0007669"/>
    <property type="project" value="TreeGrafter"/>
</dbReference>
<feature type="region of interest" description="Disordered" evidence="2">
    <location>
        <begin position="281"/>
        <end position="308"/>
    </location>
</feature>
<dbReference type="AlphaFoldDB" id="A0A967EV42"/>
<dbReference type="InterPro" id="IPR052037">
    <property type="entry name" value="LPS_export_LptA"/>
</dbReference>
<keyword evidence="1" id="KW-0732">Signal</keyword>
<dbReference type="InterPro" id="IPR005653">
    <property type="entry name" value="OstA-like_N"/>
</dbReference>
<evidence type="ECO:0000313" key="4">
    <source>
        <dbReference type="EMBL" id="NIA67952.1"/>
    </source>
</evidence>
<dbReference type="GO" id="GO:0017089">
    <property type="term" value="F:glycolipid transfer activity"/>
    <property type="evidence" value="ECO:0007669"/>
    <property type="project" value="TreeGrafter"/>
</dbReference>
<evidence type="ECO:0000313" key="5">
    <source>
        <dbReference type="Proteomes" id="UP000761264"/>
    </source>
</evidence>
<dbReference type="EMBL" id="JAAQPH010000003">
    <property type="protein sequence ID" value="NIA67952.1"/>
    <property type="molecule type" value="Genomic_DNA"/>
</dbReference>
<keyword evidence="5" id="KW-1185">Reference proteome</keyword>
<dbReference type="PANTHER" id="PTHR36504:SF1">
    <property type="entry name" value="LIPOPOLYSACCHARIDE EXPORT SYSTEM PROTEIN LPTA"/>
    <property type="match status" value="1"/>
</dbReference>
<feature type="domain" description="Organic solvent tolerance-like N-terminal" evidence="3">
    <location>
        <begin position="60"/>
        <end position="153"/>
    </location>
</feature>
<accession>A0A967EV42</accession>
<evidence type="ECO:0000256" key="2">
    <source>
        <dbReference type="SAM" id="MobiDB-lite"/>
    </source>
</evidence>
<gene>
    <name evidence="4" type="ORF">HBA54_05045</name>
</gene>